<dbReference type="InterPro" id="IPR003607">
    <property type="entry name" value="HD/PDEase_dom"/>
</dbReference>
<dbReference type="EMBL" id="CP033459">
    <property type="protein sequence ID" value="QFQ12473.1"/>
    <property type="molecule type" value="Genomic_DNA"/>
</dbReference>
<accession>A0A5P8E638</accession>
<gene>
    <name evidence="3" type="ORF">C7Y71_005290</name>
</gene>
<name>A0A5P8E638_9BACT</name>
<dbReference type="CDD" id="cd05399">
    <property type="entry name" value="NT_Rel-Spo_like"/>
    <property type="match status" value="1"/>
</dbReference>
<dbReference type="InterPro" id="IPR007685">
    <property type="entry name" value="RelA_SpoT"/>
</dbReference>
<dbReference type="Proteomes" id="UP000249375">
    <property type="component" value="Chromosome"/>
</dbReference>
<dbReference type="Gene3D" id="3.10.20.30">
    <property type="match status" value="1"/>
</dbReference>
<comment type="similarity">
    <text evidence="1">Belongs to the relA/spoT family.</text>
</comment>
<dbReference type="SMART" id="SM00471">
    <property type="entry name" value="HDc"/>
    <property type="match status" value="1"/>
</dbReference>
<dbReference type="InterPro" id="IPR004095">
    <property type="entry name" value="TGS"/>
</dbReference>
<dbReference type="OrthoDB" id="9805041at2"/>
<dbReference type="InterPro" id="IPR045865">
    <property type="entry name" value="ACT-like_dom_sf"/>
</dbReference>
<dbReference type="InterPro" id="IPR002912">
    <property type="entry name" value="ACT_dom"/>
</dbReference>
<dbReference type="CDD" id="cd00077">
    <property type="entry name" value="HDc"/>
    <property type="match status" value="1"/>
</dbReference>
<dbReference type="KEGG" id="alq:C7Y71_005290"/>
<dbReference type="Pfam" id="PF13328">
    <property type="entry name" value="HD_4"/>
    <property type="match status" value="1"/>
</dbReference>
<keyword evidence="3" id="KW-0378">Hydrolase</keyword>
<dbReference type="SUPFAM" id="SSF109604">
    <property type="entry name" value="HD-domain/PDEase-like"/>
    <property type="match status" value="1"/>
</dbReference>
<dbReference type="FunFam" id="1.10.3210.10:FF:000001">
    <property type="entry name" value="GTP pyrophosphokinase RelA"/>
    <property type="match status" value="1"/>
</dbReference>
<dbReference type="Pfam" id="PF04607">
    <property type="entry name" value="RelA_SpoT"/>
    <property type="match status" value="1"/>
</dbReference>
<dbReference type="InterPro" id="IPR012676">
    <property type="entry name" value="TGS-like"/>
</dbReference>
<dbReference type="PANTHER" id="PTHR21262">
    <property type="entry name" value="GUANOSINE-3',5'-BIS DIPHOSPHATE 3'-PYROPHOSPHOHYDROLASE"/>
    <property type="match status" value="1"/>
</dbReference>
<dbReference type="GO" id="GO:0005886">
    <property type="term" value="C:plasma membrane"/>
    <property type="evidence" value="ECO:0007669"/>
    <property type="project" value="TreeGrafter"/>
</dbReference>
<reference evidence="3 4" key="1">
    <citation type="submission" date="2018-11" db="EMBL/GenBank/DDBJ databases">
        <authorList>
            <person name="Na S.W."/>
            <person name="Baik M."/>
        </authorList>
    </citation>
    <scope>NUCLEOTIDE SEQUENCE [LARGE SCALE GENOMIC DNA]</scope>
    <source>
        <strain evidence="3 4">E39</strain>
    </source>
</reference>
<evidence type="ECO:0000256" key="1">
    <source>
        <dbReference type="RuleBase" id="RU003847"/>
    </source>
</evidence>
<sequence length="768" mass="88562">MADTTKDHLSAEDKERREEEMIQAAFQKLLDTYLASSHRRKVNIITRAFNFAKNAHKGVARLSGEPYILHPIAVAQIVCEEIGLGSTSICAALLHDVVEDTEYSKEDIATLFGPKVANIVEGVTKISGGIFGEKASSQAETFKKLLLTMSNDVRVILVKIADRVHNMRTLDSMRPSKQYKIAGETLFIYAPIADRLGLNKIKTELENLSFKYEHPDEYNSICEKLALTQPLRDKVFEDFTPPIRKALDEMKFTYEIKGRVKTPYSIWRKMQEKGVPFEEIYDILAIRIIYRPKDREKENQEALEIYGALKKEYRLHPSRTRDWLENPKANGYRALHSTFMSKQGQWIEVQIRSDRMDEMAEQGLAAHWKYKNEYSSGGDEFERWLNSIKEILDDPQPDSLDFLDNIKLNLFAREIMVFTPKGELKSMPLNSTALDFAFAIHSMLGTHCIGAKVNHVLVPLSYKLRSGDQIEVMTSSTQHVQPEWLNYVTTAKARGKIQGILRRENREKERKGEEILDAFLEEKGLQKVQKVIDRMRAYYCCNTNELFLQQIGDGKIKLNDEAVSYVRGKKRYKGWRRFVPFLRNTVDDNDTYQRQKEEDFVKGIDRKKILTINSEIIDRCHIATCCSPIPGDDALGYITPENTLEIHQRSCDIATRYKARYGNNIIAIKWEQIPNRLFRTSIYIAGADREGILFAIAKLLHDMPGYTIHRITLDANAGFFQGEIDISVHDTRDVQNICKQLRKIEFVKDARRIQEQSKNKEKNHEEGK</sequence>
<organism evidence="3 4">
    <name type="scientific">Pseudoprevotella muciniphila</name>
    <dbReference type="NCBI Taxonomy" id="2133944"/>
    <lineage>
        <taxon>Bacteria</taxon>
        <taxon>Pseudomonadati</taxon>
        <taxon>Bacteroidota</taxon>
        <taxon>Bacteroidia</taxon>
        <taxon>Bacteroidales</taxon>
        <taxon>Prevotellaceae</taxon>
        <taxon>Pseudoprevotella</taxon>
    </lineage>
</organism>
<dbReference type="SUPFAM" id="SSF55021">
    <property type="entry name" value="ACT-like"/>
    <property type="match status" value="1"/>
</dbReference>
<dbReference type="SUPFAM" id="SSF81301">
    <property type="entry name" value="Nucleotidyltransferase"/>
    <property type="match status" value="1"/>
</dbReference>
<keyword evidence="4" id="KW-1185">Reference proteome</keyword>
<dbReference type="GO" id="GO:0016787">
    <property type="term" value="F:hydrolase activity"/>
    <property type="evidence" value="ECO:0007669"/>
    <property type="project" value="UniProtKB-KW"/>
</dbReference>
<evidence type="ECO:0000313" key="4">
    <source>
        <dbReference type="Proteomes" id="UP000249375"/>
    </source>
</evidence>
<dbReference type="InterPro" id="IPR004811">
    <property type="entry name" value="RelA/Spo_fam"/>
</dbReference>
<dbReference type="SUPFAM" id="SSF81271">
    <property type="entry name" value="TGS-like"/>
    <property type="match status" value="1"/>
</dbReference>
<feature type="domain" description="TGS" evidence="2">
    <location>
        <begin position="413"/>
        <end position="474"/>
    </location>
</feature>
<dbReference type="Gene3D" id="1.10.3210.10">
    <property type="entry name" value="Hypothetical protein af1432"/>
    <property type="match status" value="1"/>
</dbReference>
<dbReference type="NCBIfam" id="TIGR00691">
    <property type="entry name" value="spoT_relA"/>
    <property type="match status" value="1"/>
</dbReference>
<dbReference type="Gene3D" id="3.30.460.10">
    <property type="entry name" value="Beta Polymerase, domain 2"/>
    <property type="match status" value="1"/>
</dbReference>
<dbReference type="InterPro" id="IPR043519">
    <property type="entry name" value="NT_sf"/>
</dbReference>
<dbReference type="FunFam" id="3.10.20.30:FF:000002">
    <property type="entry name" value="GTP pyrophosphokinase (RelA/SpoT)"/>
    <property type="match status" value="1"/>
</dbReference>
<evidence type="ECO:0000259" key="2">
    <source>
        <dbReference type="PROSITE" id="PS51880"/>
    </source>
</evidence>
<evidence type="ECO:0000313" key="3">
    <source>
        <dbReference type="EMBL" id="QFQ12473.1"/>
    </source>
</evidence>
<dbReference type="PROSITE" id="PS51880">
    <property type="entry name" value="TGS"/>
    <property type="match status" value="1"/>
</dbReference>
<proteinExistence type="inferred from homology"/>
<dbReference type="InterPro" id="IPR033655">
    <property type="entry name" value="TGS_RelA/SpoT"/>
</dbReference>
<dbReference type="PANTHER" id="PTHR21262:SF31">
    <property type="entry name" value="GTP PYROPHOSPHOKINASE"/>
    <property type="match status" value="1"/>
</dbReference>
<dbReference type="SMART" id="SM00954">
    <property type="entry name" value="RelA_SpoT"/>
    <property type="match status" value="1"/>
</dbReference>
<dbReference type="Gene3D" id="3.30.70.260">
    <property type="match status" value="1"/>
</dbReference>
<comment type="function">
    <text evidence="1">In eubacteria ppGpp (guanosine 3'-diphosphate 5'-diphosphate) is a mediator of the stringent response that coordinates a variety of cellular activities in response to changes in nutritional abundance.</text>
</comment>
<dbReference type="Pfam" id="PF13291">
    <property type="entry name" value="ACT_4"/>
    <property type="match status" value="1"/>
</dbReference>
<dbReference type="RefSeq" id="WP_111897338.1">
    <property type="nucleotide sequence ID" value="NZ_CP033459.1"/>
</dbReference>
<dbReference type="Pfam" id="PF02824">
    <property type="entry name" value="TGS"/>
    <property type="match status" value="1"/>
</dbReference>
<dbReference type="InterPro" id="IPR012675">
    <property type="entry name" value="Beta-grasp_dom_sf"/>
</dbReference>
<dbReference type="CDD" id="cd01668">
    <property type="entry name" value="TGS_RSH"/>
    <property type="match status" value="1"/>
</dbReference>
<protein>
    <submittedName>
        <fullName evidence="3">Bifunctional (P)ppGpp synthetase/guanosine-3',5'-bis(Diphosphate) 3'-pyrophosphohydrolase</fullName>
    </submittedName>
</protein>
<dbReference type="GO" id="GO:0015969">
    <property type="term" value="P:guanosine tetraphosphate metabolic process"/>
    <property type="evidence" value="ECO:0007669"/>
    <property type="project" value="InterPro"/>
</dbReference>
<dbReference type="AlphaFoldDB" id="A0A5P8E638"/>